<comment type="caution">
    <text evidence="1">The sequence shown here is derived from an EMBL/GenBank/DDBJ whole genome shotgun (WGS) entry which is preliminary data.</text>
</comment>
<sequence>MTTEEIQQYVDAAVRGKFPDVTTESGEMMTSEGGDGRFLGKVIATRYSDFPDGRDLYLAIGETKHQRQIIKFGDSECLAPGENELDLLLLKELGIGDPEQIVSSGEDDGE</sequence>
<dbReference type="AlphaFoldDB" id="A0A934VVL5"/>
<accession>A0A934VVL5</accession>
<proteinExistence type="predicted"/>
<dbReference type="Proteomes" id="UP000603141">
    <property type="component" value="Unassembled WGS sequence"/>
</dbReference>
<reference evidence="1" key="1">
    <citation type="submission" date="2021-01" db="EMBL/GenBank/DDBJ databases">
        <title>Modified the classification status of verrucomicrobia.</title>
        <authorList>
            <person name="Feng X."/>
        </authorList>
    </citation>
    <scope>NUCLEOTIDE SEQUENCE</scope>
    <source>
        <strain evidence="1">KCTC 22041</strain>
    </source>
</reference>
<dbReference type="RefSeq" id="WP_200268557.1">
    <property type="nucleotide sequence ID" value="NZ_JAENIJ010000006.1"/>
</dbReference>
<name>A0A934VVL5_9BACT</name>
<evidence type="ECO:0000313" key="2">
    <source>
        <dbReference type="Proteomes" id="UP000603141"/>
    </source>
</evidence>
<evidence type="ECO:0000313" key="1">
    <source>
        <dbReference type="EMBL" id="MBK1881933.1"/>
    </source>
</evidence>
<protein>
    <submittedName>
        <fullName evidence="1">Uncharacterized protein</fullName>
    </submittedName>
</protein>
<organism evidence="1 2">
    <name type="scientific">Luteolibacter pohnpeiensis</name>
    <dbReference type="NCBI Taxonomy" id="454153"/>
    <lineage>
        <taxon>Bacteria</taxon>
        <taxon>Pseudomonadati</taxon>
        <taxon>Verrucomicrobiota</taxon>
        <taxon>Verrucomicrobiia</taxon>
        <taxon>Verrucomicrobiales</taxon>
        <taxon>Verrucomicrobiaceae</taxon>
        <taxon>Luteolibacter</taxon>
    </lineage>
</organism>
<gene>
    <name evidence="1" type="ORF">JIN85_05875</name>
</gene>
<dbReference type="EMBL" id="JAENIJ010000006">
    <property type="protein sequence ID" value="MBK1881933.1"/>
    <property type="molecule type" value="Genomic_DNA"/>
</dbReference>
<keyword evidence="2" id="KW-1185">Reference proteome</keyword>